<keyword evidence="1" id="KW-0479">Metal-binding</keyword>
<evidence type="ECO:0000259" key="2">
    <source>
        <dbReference type="PROSITE" id="PS51819"/>
    </source>
</evidence>
<gene>
    <name evidence="3" type="ORF">DFE_0263</name>
</gene>
<sequence length="132" mass="15171">MIEGLSHITFIVRDLERTSRFLTTVFDAEQVYASGEELHSIAPERFFMVGGVWIAIMEGEPLPEPSYNHVAFKVSENLLETYAQRVRGMGLEVHAGRQRIPGEAQSLYFHDYDDHLFELHTGTLDQRLKAYK</sequence>
<feature type="domain" description="VOC" evidence="2">
    <location>
        <begin position="4"/>
        <end position="122"/>
    </location>
</feature>
<dbReference type="NCBIfam" id="NF000222">
    <property type="entry name" value="FosX"/>
    <property type="match status" value="1"/>
</dbReference>
<dbReference type="InterPro" id="IPR037523">
    <property type="entry name" value="VOC_core"/>
</dbReference>
<protein>
    <submittedName>
        <fullName evidence="3">Fosfomycin resistance family protein</fullName>
    </submittedName>
</protein>
<proteinExistence type="predicted"/>
<dbReference type="GO" id="GO:0046872">
    <property type="term" value="F:metal ion binding"/>
    <property type="evidence" value="ECO:0007669"/>
    <property type="project" value="UniProtKB-KW"/>
</dbReference>
<name>A0A2Z6AUS5_9BACT</name>
<keyword evidence="4" id="KW-1185">Reference proteome</keyword>
<evidence type="ECO:0000313" key="3">
    <source>
        <dbReference type="EMBL" id="BBD06989.1"/>
    </source>
</evidence>
<dbReference type="Gene3D" id="3.10.180.10">
    <property type="entry name" value="2,3-Dihydroxybiphenyl 1,2-Dioxygenase, domain 1"/>
    <property type="match status" value="1"/>
</dbReference>
<dbReference type="OrthoDB" id="793940at2"/>
<dbReference type="EMBL" id="AP017378">
    <property type="protein sequence ID" value="BBD06989.1"/>
    <property type="molecule type" value="Genomic_DNA"/>
</dbReference>
<dbReference type="Pfam" id="PF00903">
    <property type="entry name" value="Glyoxalase"/>
    <property type="match status" value="1"/>
</dbReference>
<dbReference type="InterPro" id="IPR029068">
    <property type="entry name" value="Glyas_Bleomycin-R_OHBP_Dase"/>
</dbReference>
<dbReference type="InterPro" id="IPR004360">
    <property type="entry name" value="Glyas_Fos-R_dOase_dom"/>
</dbReference>
<dbReference type="AlphaFoldDB" id="A0A2Z6AUS5"/>
<dbReference type="PANTHER" id="PTHR36113">
    <property type="entry name" value="LYASE, PUTATIVE-RELATED-RELATED"/>
    <property type="match status" value="1"/>
</dbReference>
<accession>A0A2Z6AUS5</accession>
<dbReference type="InterPro" id="IPR051332">
    <property type="entry name" value="Fosfomycin_Res_Enzymes"/>
</dbReference>
<dbReference type="Proteomes" id="UP000269883">
    <property type="component" value="Chromosome"/>
</dbReference>
<dbReference type="KEGG" id="dfl:DFE_0263"/>
<reference evidence="3 4" key="1">
    <citation type="journal article" date="2018" name="Sci. Adv.">
        <title>Multi-heme cytochromes provide a pathway for survival in energy-limited environments.</title>
        <authorList>
            <person name="Deng X."/>
            <person name="Dohmae N."/>
            <person name="Nealson K.H."/>
            <person name="Hashimoto K."/>
            <person name="Okamoto A."/>
        </authorList>
    </citation>
    <scope>NUCLEOTIDE SEQUENCE [LARGE SCALE GENOMIC DNA]</scope>
    <source>
        <strain evidence="3 4">IS5</strain>
    </source>
</reference>
<dbReference type="SUPFAM" id="SSF54593">
    <property type="entry name" value="Glyoxalase/Bleomycin resistance protein/Dihydroxybiphenyl dioxygenase"/>
    <property type="match status" value="1"/>
</dbReference>
<dbReference type="PROSITE" id="PS51819">
    <property type="entry name" value="VOC"/>
    <property type="match status" value="1"/>
</dbReference>
<evidence type="ECO:0000313" key="4">
    <source>
        <dbReference type="Proteomes" id="UP000269883"/>
    </source>
</evidence>
<dbReference type="RefSeq" id="WP_126375803.1">
    <property type="nucleotide sequence ID" value="NZ_AP017378.1"/>
</dbReference>
<dbReference type="PANTHER" id="PTHR36113:SF6">
    <property type="entry name" value="FOSFOMYCIN RESISTANCE PROTEIN FOSX"/>
    <property type="match status" value="1"/>
</dbReference>
<evidence type="ECO:0000256" key="1">
    <source>
        <dbReference type="ARBA" id="ARBA00022723"/>
    </source>
</evidence>
<organism evidence="3 4">
    <name type="scientific">Desulfovibrio ferrophilus</name>
    <dbReference type="NCBI Taxonomy" id="241368"/>
    <lineage>
        <taxon>Bacteria</taxon>
        <taxon>Pseudomonadati</taxon>
        <taxon>Thermodesulfobacteriota</taxon>
        <taxon>Desulfovibrionia</taxon>
        <taxon>Desulfovibrionales</taxon>
        <taxon>Desulfovibrionaceae</taxon>
        <taxon>Desulfovibrio</taxon>
    </lineage>
</organism>